<dbReference type="GO" id="GO:0046872">
    <property type="term" value="F:metal ion binding"/>
    <property type="evidence" value="ECO:0007669"/>
    <property type="project" value="UniProtKB-KW"/>
</dbReference>
<comment type="caution">
    <text evidence="9">The sequence shown here is derived from an EMBL/GenBank/DDBJ whole genome shotgun (WGS) entry which is preliminary data.</text>
</comment>
<dbReference type="SUPFAM" id="SSF51197">
    <property type="entry name" value="Clavaminate synthase-like"/>
    <property type="match status" value="1"/>
</dbReference>
<evidence type="ECO:0000256" key="3">
    <source>
        <dbReference type="ARBA" id="ARBA00022723"/>
    </source>
</evidence>
<comment type="similarity">
    <text evidence="2">Belongs to the gamma-BBH/TMLD family.</text>
</comment>
<dbReference type="STRING" id="154538.A0A1M2VCD9"/>
<evidence type="ECO:0000256" key="4">
    <source>
        <dbReference type="ARBA" id="ARBA00022964"/>
    </source>
</evidence>
<dbReference type="GO" id="GO:0045329">
    <property type="term" value="P:carnitine biosynthetic process"/>
    <property type="evidence" value="ECO:0007669"/>
    <property type="project" value="TreeGrafter"/>
</dbReference>
<keyword evidence="5" id="KW-0560">Oxidoreductase</keyword>
<dbReference type="Pfam" id="PF02668">
    <property type="entry name" value="TauD"/>
    <property type="match status" value="1"/>
</dbReference>
<dbReference type="OrthoDB" id="406634at2759"/>
<dbReference type="InterPro" id="IPR042098">
    <property type="entry name" value="TauD-like_sf"/>
</dbReference>
<evidence type="ECO:0000313" key="10">
    <source>
        <dbReference type="Proteomes" id="UP000184267"/>
    </source>
</evidence>
<keyword evidence="10" id="KW-1185">Reference proteome</keyword>
<evidence type="ECO:0000313" key="9">
    <source>
        <dbReference type="EMBL" id="OJT05197.1"/>
    </source>
</evidence>
<evidence type="ECO:0000259" key="7">
    <source>
        <dbReference type="Pfam" id="PF02668"/>
    </source>
</evidence>
<evidence type="ECO:0000256" key="2">
    <source>
        <dbReference type="ARBA" id="ARBA00008654"/>
    </source>
</evidence>
<evidence type="ECO:0000256" key="5">
    <source>
        <dbReference type="ARBA" id="ARBA00023002"/>
    </source>
</evidence>
<feature type="domain" description="Gamma-butyrobetaine hydroxylase-like N-terminal" evidence="8">
    <location>
        <begin position="42"/>
        <end position="108"/>
    </location>
</feature>
<gene>
    <name evidence="9" type="ORF">TRAPUB_4022</name>
</gene>
<dbReference type="InterPro" id="IPR050411">
    <property type="entry name" value="AlphaKG_dependent_hydroxylases"/>
</dbReference>
<dbReference type="Gene3D" id="3.30.2020.30">
    <property type="match status" value="1"/>
</dbReference>
<evidence type="ECO:0000259" key="8">
    <source>
        <dbReference type="Pfam" id="PF06155"/>
    </source>
</evidence>
<keyword evidence="3" id="KW-0479">Metal-binding</keyword>
<dbReference type="PANTHER" id="PTHR10696:SF25">
    <property type="entry name" value="OXIDOREDUCTASE AIM17-RELATED"/>
    <property type="match status" value="1"/>
</dbReference>
<dbReference type="GO" id="GO:0005739">
    <property type="term" value="C:mitochondrion"/>
    <property type="evidence" value="ECO:0007669"/>
    <property type="project" value="TreeGrafter"/>
</dbReference>
<organism evidence="9 10">
    <name type="scientific">Trametes pubescens</name>
    <name type="common">White-rot fungus</name>
    <dbReference type="NCBI Taxonomy" id="154538"/>
    <lineage>
        <taxon>Eukaryota</taxon>
        <taxon>Fungi</taxon>
        <taxon>Dikarya</taxon>
        <taxon>Basidiomycota</taxon>
        <taxon>Agaricomycotina</taxon>
        <taxon>Agaricomycetes</taxon>
        <taxon>Polyporales</taxon>
        <taxon>Polyporaceae</taxon>
        <taxon>Trametes</taxon>
    </lineage>
</organism>
<name>A0A1M2VCD9_TRAPU</name>
<keyword evidence="6" id="KW-0408">Iron</keyword>
<reference evidence="9 10" key="1">
    <citation type="submission" date="2016-10" db="EMBL/GenBank/DDBJ databases">
        <title>Genome sequence of the basidiomycete white-rot fungus Trametes pubescens.</title>
        <authorList>
            <person name="Makela M.R."/>
            <person name="Granchi Z."/>
            <person name="Peng M."/>
            <person name="De Vries R.P."/>
            <person name="Grigoriev I."/>
            <person name="Riley R."/>
            <person name="Hilden K."/>
        </authorList>
    </citation>
    <scope>NUCLEOTIDE SEQUENCE [LARGE SCALE GENOMIC DNA]</scope>
    <source>
        <strain evidence="9 10">FBCC735</strain>
    </source>
</reference>
<proteinExistence type="inferred from homology"/>
<evidence type="ECO:0000256" key="6">
    <source>
        <dbReference type="ARBA" id="ARBA00023004"/>
    </source>
</evidence>
<feature type="domain" description="TauD/TfdA-like" evidence="7">
    <location>
        <begin position="155"/>
        <end position="391"/>
    </location>
</feature>
<dbReference type="PANTHER" id="PTHR10696">
    <property type="entry name" value="GAMMA-BUTYROBETAINE HYDROXYLASE-RELATED"/>
    <property type="match status" value="1"/>
</dbReference>
<evidence type="ECO:0000256" key="1">
    <source>
        <dbReference type="ARBA" id="ARBA00001954"/>
    </source>
</evidence>
<dbReference type="InterPro" id="IPR003819">
    <property type="entry name" value="TauD/TfdA-like"/>
</dbReference>
<dbReference type="Gene3D" id="3.60.130.10">
    <property type="entry name" value="Clavaminate synthase-like"/>
    <property type="match status" value="1"/>
</dbReference>
<dbReference type="GO" id="GO:0016706">
    <property type="term" value="F:2-oxoglutarate-dependent dioxygenase activity"/>
    <property type="evidence" value="ECO:0007669"/>
    <property type="project" value="UniProtKB-ARBA"/>
</dbReference>
<protein>
    <submittedName>
        <fullName evidence="9">Gamma-butyrobetaine dioxygenase</fullName>
    </submittedName>
</protein>
<comment type="cofactor">
    <cofactor evidence="1">
        <name>Fe(2+)</name>
        <dbReference type="ChEBI" id="CHEBI:29033"/>
    </cofactor>
</comment>
<dbReference type="Proteomes" id="UP000184267">
    <property type="component" value="Unassembled WGS sequence"/>
</dbReference>
<dbReference type="OMA" id="VHITWPN"/>
<dbReference type="InterPro" id="IPR010376">
    <property type="entry name" value="GBBH-like_N"/>
</dbReference>
<keyword evidence="4 9" id="KW-0223">Dioxygenase</keyword>
<accession>A0A1M2VCD9</accession>
<dbReference type="CDD" id="cd00250">
    <property type="entry name" value="CAS_like"/>
    <property type="match status" value="1"/>
</dbReference>
<sequence length="411" mass="46696">MFSTRYLPAGSRFASVQAFRRQYSSSPAFRPRGNDGLIYDGHSYPFTWLRDACQCSSCLHPSTLQKLHRTSDVPLAAKPKEGGVDISDDGVHVTWDSDHRSHYPADFLKRYASREATHAFHRDVDKVEWDAKHNESAEDLFMPYEALATPSGLLSAITQLTRYGLLFVSAVPNERTSNEECELRKLGQRFGELRTTFYGETWDVKNVKNSRNIAYTNVKLGVHMDLLYFQHPPRYQILHCLRNRVEGGKSIFVDAAHVASKLRTEDPAAFDTLASTPVAFHYINDGHHLHYSHPTIQLSRFPGDSSVEFVNYAPPFQAPLSLQTPAAFYPALKRFASMLDDPTVQYEYLLREGDAVLFDNRRVLHARTAFRERDGESSADGDTSRWLKGCYLEADAVLDRGRVLREQLAKE</sequence>
<dbReference type="FunFam" id="3.30.2020.30:FF:000002">
    <property type="entry name" value="Putative gamma-butyrobetaine dioxygenase"/>
    <property type="match status" value="1"/>
</dbReference>
<dbReference type="EMBL" id="MNAD01001480">
    <property type="protein sequence ID" value="OJT05197.1"/>
    <property type="molecule type" value="Genomic_DNA"/>
</dbReference>
<dbReference type="AlphaFoldDB" id="A0A1M2VCD9"/>
<dbReference type="Pfam" id="PF06155">
    <property type="entry name" value="GBBH-like_N"/>
    <property type="match status" value="1"/>
</dbReference>
<dbReference type="InterPro" id="IPR038492">
    <property type="entry name" value="GBBH-like_N_sf"/>
</dbReference>